<dbReference type="SUPFAM" id="SSF46785">
    <property type="entry name" value="Winged helix' DNA-binding domain"/>
    <property type="match status" value="1"/>
</dbReference>
<proteinExistence type="predicted"/>
<reference evidence="2 3" key="1">
    <citation type="submission" date="2018-08" db="EMBL/GenBank/DDBJ databases">
        <title>Genomic Encyclopedia of Archaeal and Bacterial Type Strains, Phase II (KMG-II): from individual species to whole genera.</title>
        <authorList>
            <person name="Goeker M."/>
        </authorList>
    </citation>
    <scope>NUCLEOTIDE SEQUENCE [LARGE SCALE GENOMIC DNA]</scope>
    <source>
        <strain evidence="2 3">DSM 45791</strain>
    </source>
</reference>
<protein>
    <submittedName>
        <fullName evidence="2">DNA-binding PadR family transcriptional regulator</fullName>
    </submittedName>
</protein>
<dbReference type="Gene3D" id="1.10.10.10">
    <property type="entry name" value="Winged helix-like DNA-binding domain superfamily/Winged helix DNA-binding domain"/>
    <property type="match status" value="1"/>
</dbReference>
<dbReference type="PANTHER" id="PTHR43252">
    <property type="entry name" value="TRANSCRIPTIONAL REGULATOR YQJI"/>
    <property type="match status" value="1"/>
</dbReference>
<dbReference type="InterPro" id="IPR036390">
    <property type="entry name" value="WH_DNA-bd_sf"/>
</dbReference>
<dbReference type="PANTHER" id="PTHR43252:SF6">
    <property type="entry name" value="NEGATIVE TRANSCRIPTION REGULATOR PADR"/>
    <property type="match status" value="1"/>
</dbReference>
<dbReference type="GO" id="GO:0003677">
    <property type="term" value="F:DNA binding"/>
    <property type="evidence" value="ECO:0007669"/>
    <property type="project" value="UniProtKB-KW"/>
</dbReference>
<keyword evidence="2" id="KW-0238">DNA-binding</keyword>
<name>A0A3E0GY85_9PSEU</name>
<dbReference type="Pfam" id="PF03551">
    <property type="entry name" value="PadR"/>
    <property type="match status" value="1"/>
</dbReference>
<evidence type="ECO:0000313" key="2">
    <source>
        <dbReference type="EMBL" id="REH32499.1"/>
    </source>
</evidence>
<organism evidence="2 3">
    <name type="scientific">Kutzneria buriramensis</name>
    <dbReference type="NCBI Taxonomy" id="1045776"/>
    <lineage>
        <taxon>Bacteria</taxon>
        <taxon>Bacillati</taxon>
        <taxon>Actinomycetota</taxon>
        <taxon>Actinomycetes</taxon>
        <taxon>Pseudonocardiales</taxon>
        <taxon>Pseudonocardiaceae</taxon>
        <taxon>Kutzneria</taxon>
    </lineage>
</organism>
<dbReference type="InterPro" id="IPR005149">
    <property type="entry name" value="Tscrpt_reg_PadR_N"/>
</dbReference>
<accession>A0A3E0GY85</accession>
<dbReference type="InterPro" id="IPR036388">
    <property type="entry name" value="WH-like_DNA-bd_sf"/>
</dbReference>
<comment type="caution">
    <text evidence="2">The sequence shown here is derived from an EMBL/GenBank/DDBJ whole genome shotgun (WGS) entry which is preliminary data.</text>
</comment>
<keyword evidence="3" id="KW-1185">Reference proteome</keyword>
<feature type="domain" description="Transcription regulator PadR N-terminal" evidence="1">
    <location>
        <begin position="7"/>
        <end position="77"/>
    </location>
</feature>
<sequence>MSLRHALLGLLNLGPNSGYALAKLFEDPLRQIWNARSHQLYPELARLAADGHVDVVEEGARGKRVYTITEEGRAELRHWLVDVEPDRTMRSETYLRAWLLSIALSRDDALCVLDKDIAALRARREGILSVLERSAAISPPYGPHNLSIDLSLRLTDAMLGWSEEAARRIAGRP</sequence>
<evidence type="ECO:0000313" key="3">
    <source>
        <dbReference type="Proteomes" id="UP000256269"/>
    </source>
</evidence>
<dbReference type="EMBL" id="QUNO01000021">
    <property type="protein sequence ID" value="REH32499.1"/>
    <property type="molecule type" value="Genomic_DNA"/>
</dbReference>
<dbReference type="RefSeq" id="WP_116180632.1">
    <property type="nucleotide sequence ID" value="NZ_CP144375.1"/>
</dbReference>
<dbReference type="AlphaFoldDB" id="A0A3E0GY85"/>
<dbReference type="OrthoDB" id="3186544at2"/>
<evidence type="ECO:0000259" key="1">
    <source>
        <dbReference type="Pfam" id="PF03551"/>
    </source>
</evidence>
<dbReference type="Proteomes" id="UP000256269">
    <property type="component" value="Unassembled WGS sequence"/>
</dbReference>
<gene>
    <name evidence="2" type="ORF">BCF44_12147</name>
</gene>